<reference evidence="8 9" key="1">
    <citation type="submission" date="2019-03" db="EMBL/GenBank/DDBJ databases">
        <title>Complete Genome Sequence of Paraburkholderia dipogonis ICMP 19430T, a Nitrogen-fixing Symbiont of the South African Invasive Legume Dipogon lignosus in New Zealand.</title>
        <authorList>
            <person name="De Meyer S.E."/>
        </authorList>
    </citation>
    <scope>NUCLEOTIDE SEQUENCE [LARGE SCALE GENOMIC DNA]</scope>
    <source>
        <strain evidence="8 9">ICMP 19430</strain>
    </source>
</reference>
<evidence type="ECO:0000256" key="2">
    <source>
        <dbReference type="ARBA" id="ARBA00009399"/>
    </source>
</evidence>
<dbReference type="PANTHER" id="PTHR38459">
    <property type="entry name" value="PROPHAGE BACTOPRENOL-LINKED GLUCOSE TRANSLOCASE HOMOLOG"/>
    <property type="match status" value="1"/>
</dbReference>
<comment type="caution">
    <text evidence="8">The sequence shown here is derived from an EMBL/GenBank/DDBJ whole genome shotgun (WGS) entry which is preliminary data.</text>
</comment>
<feature type="transmembrane region" description="Helical" evidence="6">
    <location>
        <begin position="94"/>
        <end position="115"/>
    </location>
</feature>
<evidence type="ECO:0000259" key="7">
    <source>
        <dbReference type="Pfam" id="PF04138"/>
    </source>
</evidence>
<evidence type="ECO:0000256" key="5">
    <source>
        <dbReference type="ARBA" id="ARBA00023136"/>
    </source>
</evidence>
<evidence type="ECO:0000256" key="6">
    <source>
        <dbReference type="SAM" id="Phobius"/>
    </source>
</evidence>
<keyword evidence="4 6" id="KW-1133">Transmembrane helix</keyword>
<comment type="similarity">
    <text evidence="2">Belongs to the GtrA family.</text>
</comment>
<keyword evidence="3 6" id="KW-0812">Transmembrane</keyword>
<protein>
    <submittedName>
        <fullName evidence="8">GtrA family protein</fullName>
    </submittedName>
</protein>
<accession>A0A4Y8MRZ9</accession>
<proteinExistence type="inferred from homology"/>
<dbReference type="PANTHER" id="PTHR38459:SF1">
    <property type="entry name" value="PROPHAGE BACTOPRENOL-LINKED GLUCOSE TRANSLOCASE HOMOLOG"/>
    <property type="match status" value="1"/>
</dbReference>
<dbReference type="AlphaFoldDB" id="A0A4Y8MRZ9"/>
<dbReference type="GeneID" id="97303412"/>
<feature type="transmembrane region" description="Helical" evidence="6">
    <location>
        <begin position="66"/>
        <end position="88"/>
    </location>
</feature>
<evidence type="ECO:0000256" key="1">
    <source>
        <dbReference type="ARBA" id="ARBA00004141"/>
    </source>
</evidence>
<dbReference type="InterPro" id="IPR007267">
    <property type="entry name" value="GtrA_DPMS_TM"/>
</dbReference>
<evidence type="ECO:0000313" key="9">
    <source>
        <dbReference type="Proteomes" id="UP000297385"/>
    </source>
</evidence>
<name>A0A4Y8MRZ9_9BURK</name>
<gene>
    <name evidence="8" type="ORF">E2553_26360</name>
</gene>
<dbReference type="Pfam" id="PF04138">
    <property type="entry name" value="GtrA_DPMS_TM"/>
    <property type="match status" value="1"/>
</dbReference>
<dbReference type="Proteomes" id="UP000297385">
    <property type="component" value="Unassembled WGS sequence"/>
</dbReference>
<feature type="transmembrane region" description="Helical" evidence="6">
    <location>
        <begin position="7"/>
        <end position="25"/>
    </location>
</feature>
<comment type="subcellular location">
    <subcellularLocation>
        <location evidence="1">Membrane</location>
        <topology evidence="1">Multi-pass membrane protein</topology>
    </subcellularLocation>
</comment>
<dbReference type="GO" id="GO:0000271">
    <property type="term" value="P:polysaccharide biosynthetic process"/>
    <property type="evidence" value="ECO:0007669"/>
    <property type="project" value="InterPro"/>
</dbReference>
<sequence length="117" mass="13238">MRFKRFLVSGVVNTVATYLLYLLLLKFLPYTWAYTVTYAVGIALGYLLSAKWVFKKNLSVRTAASYPLAYLLNYALGLGMLRFCVHVLHVPTQVAPLIVVCVTVPAMFILTRAIFRE</sequence>
<dbReference type="GO" id="GO:0005886">
    <property type="term" value="C:plasma membrane"/>
    <property type="evidence" value="ECO:0007669"/>
    <property type="project" value="TreeGrafter"/>
</dbReference>
<dbReference type="EMBL" id="SNVI01000002">
    <property type="protein sequence ID" value="TFE40306.1"/>
    <property type="molecule type" value="Genomic_DNA"/>
</dbReference>
<keyword evidence="5 6" id="KW-0472">Membrane</keyword>
<evidence type="ECO:0000313" key="8">
    <source>
        <dbReference type="EMBL" id="TFE40306.1"/>
    </source>
</evidence>
<dbReference type="InterPro" id="IPR051401">
    <property type="entry name" value="GtrA_CellWall_Glycosyl"/>
</dbReference>
<feature type="transmembrane region" description="Helical" evidence="6">
    <location>
        <begin position="31"/>
        <end position="54"/>
    </location>
</feature>
<organism evidence="8 9">
    <name type="scientific">Paraburkholderia dipogonis</name>
    <dbReference type="NCBI Taxonomy" id="1211383"/>
    <lineage>
        <taxon>Bacteria</taxon>
        <taxon>Pseudomonadati</taxon>
        <taxon>Pseudomonadota</taxon>
        <taxon>Betaproteobacteria</taxon>
        <taxon>Burkholderiales</taxon>
        <taxon>Burkholderiaceae</taxon>
        <taxon>Paraburkholderia</taxon>
    </lineage>
</organism>
<evidence type="ECO:0000256" key="4">
    <source>
        <dbReference type="ARBA" id="ARBA00022989"/>
    </source>
</evidence>
<dbReference type="RefSeq" id="WP_134462202.1">
    <property type="nucleotide sequence ID" value="NZ_JBHMFL010000113.1"/>
</dbReference>
<feature type="domain" description="GtrA/DPMS transmembrane" evidence="7">
    <location>
        <begin position="5"/>
        <end position="113"/>
    </location>
</feature>
<evidence type="ECO:0000256" key="3">
    <source>
        <dbReference type="ARBA" id="ARBA00022692"/>
    </source>
</evidence>